<dbReference type="Proteomes" id="UP000011713">
    <property type="component" value="Unassembled WGS sequence"/>
</dbReference>
<reference evidence="1" key="2">
    <citation type="submission" date="2015-06" db="UniProtKB">
        <authorList>
            <consortium name="EnsemblProtists"/>
        </authorList>
    </citation>
    <scope>IDENTIFICATION</scope>
    <source>
        <strain evidence="1">Emoy2</strain>
    </source>
</reference>
<keyword evidence="2" id="KW-1185">Reference proteome</keyword>
<organism evidence="1 2">
    <name type="scientific">Hyaloperonospora arabidopsidis (strain Emoy2)</name>
    <name type="common">Downy mildew agent</name>
    <name type="synonym">Peronospora arabidopsidis</name>
    <dbReference type="NCBI Taxonomy" id="559515"/>
    <lineage>
        <taxon>Eukaryota</taxon>
        <taxon>Sar</taxon>
        <taxon>Stramenopiles</taxon>
        <taxon>Oomycota</taxon>
        <taxon>Peronosporomycetes</taxon>
        <taxon>Peronosporales</taxon>
        <taxon>Peronosporaceae</taxon>
        <taxon>Hyaloperonospora</taxon>
    </lineage>
</organism>
<evidence type="ECO:0000313" key="2">
    <source>
        <dbReference type="Proteomes" id="UP000011713"/>
    </source>
</evidence>
<evidence type="ECO:0000313" key="1">
    <source>
        <dbReference type="EnsemblProtists" id="HpaP811086"/>
    </source>
</evidence>
<accession>M4BX35</accession>
<reference evidence="2" key="1">
    <citation type="journal article" date="2010" name="Science">
        <title>Signatures of adaptation to obligate biotrophy in the Hyaloperonospora arabidopsidis genome.</title>
        <authorList>
            <person name="Baxter L."/>
            <person name="Tripathy S."/>
            <person name="Ishaque N."/>
            <person name="Boot N."/>
            <person name="Cabral A."/>
            <person name="Kemen E."/>
            <person name="Thines M."/>
            <person name="Ah-Fong A."/>
            <person name="Anderson R."/>
            <person name="Badejoko W."/>
            <person name="Bittner-Eddy P."/>
            <person name="Boore J.L."/>
            <person name="Chibucos M.C."/>
            <person name="Coates M."/>
            <person name="Dehal P."/>
            <person name="Delehaunty K."/>
            <person name="Dong S."/>
            <person name="Downton P."/>
            <person name="Dumas B."/>
            <person name="Fabro G."/>
            <person name="Fronick C."/>
            <person name="Fuerstenberg S.I."/>
            <person name="Fulton L."/>
            <person name="Gaulin E."/>
            <person name="Govers F."/>
            <person name="Hughes L."/>
            <person name="Humphray S."/>
            <person name="Jiang R.H."/>
            <person name="Judelson H."/>
            <person name="Kamoun S."/>
            <person name="Kyung K."/>
            <person name="Meijer H."/>
            <person name="Minx P."/>
            <person name="Morris P."/>
            <person name="Nelson J."/>
            <person name="Phuntumart V."/>
            <person name="Qutob D."/>
            <person name="Rehmany A."/>
            <person name="Rougon-Cardoso A."/>
            <person name="Ryden P."/>
            <person name="Torto-Alalibo T."/>
            <person name="Studholme D."/>
            <person name="Wang Y."/>
            <person name="Win J."/>
            <person name="Wood J."/>
            <person name="Clifton S.W."/>
            <person name="Rogers J."/>
            <person name="Van den Ackerveken G."/>
            <person name="Jones J.D."/>
            <person name="McDowell J.M."/>
            <person name="Beynon J."/>
            <person name="Tyler B.M."/>
        </authorList>
    </citation>
    <scope>NUCLEOTIDE SEQUENCE [LARGE SCALE GENOMIC DNA]</scope>
    <source>
        <strain evidence="2">Emoy2</strain>
    </source>
</reference>
<dbReference type="InParanoid" id="M4BX35"/>
<sequence>MALIFICHKKKTLRRCSVKDTRSVASTRLLLRATRVKVLPEFKSRSKIIPRYDDLTIVVERLTRRLTILKTVLLLPLSRIETFLCTYARADARRHKLNDKVEYVLGYAEDVLGCKLYFPDERTRKFVPDIRVNDHVLYREIHTTEYTPTDHDSDVDARIEEGVVDTEAADIIMEDAESIESVLTDAQDADIQDSVRTVPVRKRGASDAVHRI</sequence>
<dbReference type="VEuPathDB" id="FungiDB:HpaG811086"/>
<dbReference type="HOGENOM" id="CLU_1301779_0_0_1"/>
<dbReference type="EMBL" id="JH598013">
    <property type="status" value="NOT_ANNOTATED_CDS"/>
    <property type="molecule type" value="Genomic_DNA"/>
</dbReference>
<name>M4BX35_HYAAE</name>
<dbReference type="EnsemblProtists" id="HpaT811086">
    <property type="protein sequence ID" value="HpaP811086"/>
    <property type="gene ID" value="HpaG811086"/>
</dbReference>
<dbReference type="eggNOG" id="ENOG502SZ8I">
    <property type="taxonomic scope" value="Eukaryota"/>
</dbReference>
<proteinExistence type="predicted"/>
<protein>
    <submittedName>
        <fullName evidence="1">Uncharacterized protein</fullName>
    </submittedName>
</protein>
<dbReference type="AlphaFoldDB" id="M4BX35"/>